<keyword evidence="6" id="KW-0255">Endonuclease</keyword>
<accession>A0A2B5CRS1</accession>
<dbReference type="GO" id="GO:0005829">
    <property type="term" value="C:cytosol"/>
    <property type="evidence" value="ECO:0007669"/>
    <property type="project" value="TreeGrafter"/>
</dbReference>
<dbReference type="GO" id="GO:0008270">
    <property type="term" value="F:zinc ion binding"/>
    <property type="evidence" value="ECO:0007669"/>
    <property type="project" value="InterPro"/>
</dbReference>
<dbReference type="Gene3D" id="1.10.30.50">
    <property type="match status" value="1"/>
</dbReference>
<dbReference type="AlphaFoldDB" id="A0A2B5CRS1"/>
<dbReference type="GO" id="GO:0003676">
    <property type="term" value="F:nucleic acid binding"/>
    <property type="evidence" value="ECO:0007669"/>
    <property type="project" value="InterPro"/>
</dbReference>
<dbReference type="EMBL" id="NVOI01000201">
    <property type="protein sequence ID" value="PGG78633.1"/>
    <property type="molecule type" value="Genomic_DNA"/>
</dbReference>
<protein>
    <recommendedName>
        <fullName evidence="4">Putative HNH nuclease YajD</fullName>
    </recommendedName>
</protein>
<dbReference type="Proteomes" id="UP000225320">
    <property type="component" value="Unassembled WGS sequence"/>
</dbReference>
<comment type="caution">
    <text evidence="6">The sequence shown here is derived from an EMBL/GenBank/DDBJ whole genome shotgun (WGS) entry which is preliminary data.</text>
</comment>
<proteinExistence type="inferred from homology"/>
<evidence type="ECO:0000256" key="3">
    <source>
        <dbReference type="ARBA" id="ARBA00038412"/>
    </source>
</evidence>
<dbReference type="GO" id="GO:0016787">
    <property type="term" value="F:hydrolase activity"/>
    <property type="evidence" value="ECO:0007669"/>
    <property type="project" value="UniProtKB-KW"/>
</dbReference>
<evidence type="ECO:0000313" key="7">
    <source>
        <dbReference type="Proteomes" id="UP000225320"/>
    </source>
</evidence>
<dbReference type="InterPro" id="IPR002711">
    <property type="entry name" value="HNH"/>
</dbReference>
<dbReference type="CDD" id="cd00085">
    <property type="entry name" value="HNHc"/>
    <property type="match status" value="1"/>
</dbReference>
<feature type="domain" description="HNH nuclease" evidence="5">
    <location>
        <begin position="57"/>
        <end position="113"/>
    </location>
</feature>
<gene>
    <name evidence="6" type="ORF">CON73_31365</name>
</gene>
<reference evidence="6 7" key="1">
    <citation type="submission" date="2017-09" db="EMBL/GenBank/DDBJ databases">
        <title>Large-scale bioinformatics analysis of Bacillus genomes uncovers conserved roles of natural products in bacterial physiology.</title>
        <authorList>
            <consortium name="Agbiome Team Llc"/>
            <person name="Bleich R.M."/>
            <person name="Grubbs K.J."/>
            <person name="Santa Maria K.C."/>
            <person name="Allen S.E."/>
            <person name="Farag S."/>
            <person name="Shank E.A."/>
            <person name="Bowers A."/>
        </authorList>
    </citation>
    <scope>NUCLEOTIDE SEQUENCE [LARGE SCALE GENOMIC DNA]</scope>
    <source>
        <strain evidence="6 7">AFS094862</strain>
    </source>
</reference>
<dbReference type="RefSeq" id="WP_098071305.1">
    <property type="nucleotide sequence ID" value="NZ_JBALMW010000096.1"/>
</dbReference>
<evidence type="ECO:0000313" key="6">
    <source>
        <dbReference type="EMBL" id="PGG78633.1"/>
    </source>
</evidence>
<dbReference type="PANTHER" id="PTHR41286">
    <property type="entry name" value="HNH NUCLEASE YAJD-RELATED"/>
    <property type="match status" value="1"/>
</dbReference>
<dbReference type="GO" id="GO:0004519">
    <property type="term" value="F:endonuclease activity"/>
    <property type="evidence" value="ECO:0007669"/>
    <property type="project" value="UniProtKB-KW"/>
</dbReference>
<organism evidence="6 7">
    <name type="scientific">Bacillus toyonensis</name>
    <dbReference type="NCBI Taxonomy" id="155322"/>
    <lineage>
        <taxon>Bacteria</taxon>
        <taxon>Bacillati</taxon>
        <taxon>Bacillota</taxon>
        <taxon>Bacilli</taxon>
        <taxon>Bacillales</taxon>
        <taxon>Bacillaceae</taxon>
        <taxon>Bacillus</taxon>
        <taxon>Bacillus cereus group</taxon>
    </lineage>
</organism>
<keyword evidence="1" id="KW-0540">Nuclease</keyword>
<evidence type="ECO:0000256" key="1">
    <source>
        <dbReference type="ARBA" id="ARBA00022722"/>
    </source>
</evidence>
<name>A0A2B5CRS1_9BACI</name>
<sequence length="137" mass="16269">MLLKICRCGKTVPMEQGMCEACNVVAEERRKQRHRDYKAKRTDTDNQKFYNSKPWRVTRARVKDRDNGLCQLCWSENKVKPMNTVHHIIPLEENDRLSLVRSNLISLCEKCHQKVHKLYDVRTEKFNIQKKLRSLIG</sequence>
<dbReference type="InterPro" id="IPR003615">
    <property type="entry name" value="HNH_nuc"/>
</dbReference>
<dbReference type="SMART" id="SM00507">
    <property type="entry name" value="HNHc"/>
    <property type="match status" value="1"/>
</dbReference>
<evidence type="ECO:0000259" key="5">
    <source>
        <dbReference type="SMART" id="SM00507"/>
    </source>
</evidence>
<comment type="similarity">
    <text evidence="3">Belongs to the HNH nuclease family.</text>
</comment>
<evidence type="ECO:0000256" key="2">
    <source>
        <dbReference type="ARBA" id="ARBA00022801"/>
    </source>
</evidence>
<dbReference type="PANTHER" id="PTHR41286:SF1">
    <property type="entry name" value="HNH NUCLEASE YAJD-RELATED"/>
    <property type="match status" value="1"/>
</dbReference>
<evidence type="ECO:0000256" key="4">
    <source>
        <dbReference type="ARBA" id="ARBA00040194"/>
    </source>
</evidence>
<dbReference type="Pfam" id="PF01844">
    <property type="entry name" value="HNH"/>
    <property type="match status" value="1"/>
</dbReference>
<keyword evidence="2" id="KW-0378">Hydrolase</keyword>